<dbReference type="Proteomes" id="UP001163823">
    <property type="component" value="Chromosome 3"/>
</dbReference>
<organism evidence="1 2">
    <name type="scientific">Quillaja saponaria</name>
    <name type="common">Soap bark tree</name>
    <dbReference type="NCBI Taxonomy" id="32244"/>
    <lineage>
        <taxon>Eukaryota</taxon>
        <taxon>Viridiplantae</taxon>
        <taxon>Streptophyta</taxon>
        <taxon>Embryophyta</taxon>
        <taxon>Tracheophyta</taxon>
        <taxon>Spermatophyta</taxon>
        <taxon>Magnoliopsida</taxon>
        <taxon>eudicotyledons</taxon>
        <taxon>Gunneridae</taxon>
        <taxon>Pentapetalae</taxon>
        <taxon>rosids</taxon>
        <taxon>fabids</taxon>
        <taxon>Fabales</taxon>
        <taxon>Quillajaceae</taxon>
        <taxon>Quillaja</taxon>
    </lineage>
</organism>
<dbReference type="KEGG" id="qsa:O6P43_006167"/>
<name>A0AAD7Q7T1_QUISA</name>
<keyword evidence="2" id="KW-1185">Reference proteome</keyword>
<dbReference type="EMBL" id="JARAOO010000003">
    <property type="protein sequence ID" value="KAJ7976379.1"/>
    <property type="molecule type" value="Genomic_DNA"/>
</dbReference>
<reference evidence="1" key="1">
    <citation type="journal article" date="2023" name="Science">
        <title>Elucidation of the pathway for biosynthesis of saponin adjuvants from the soapbark tree.</title>
        <authorList>
            <person name="Reed J."/>
            <person name="Orme A."/>
            <person name="El-Demerdash A."/>
            <person name="Owen C."/>
            <person name="Martin L.B.B."/>
            <person name="Misra R.C."/>
            <person name="Kikuchi S."/>
            <person name="Rejzek M."/>
            <person name="Martin A.C."/>
            <person name="Harkess A."/>
            <person name="Leebens-Mack J."/>
            <person name="Louveau T."/>
            <person name="Stephenson M.J."/>
            <person name="Osbourn A."/>
        </authorList>
    </citation>
    <scope>NUCLEOTIDE SEQUENCE</scope>
    <source>
        <strain evidence="1">S10</strain>
    </source>
</reference>
<accession>A0AAD7Q7T1</accession>
<sequence length="87" mass="9879">MRGKRKDPMLLTITGMLELRILVILMKKKPINESKVEFDGDWESGSGSIGEDVSEESNIAFLEFIAQDDVTLVHSIKYELPLSRLQQ</sequence>
<protein>
    <submittedName>
        <fullName evidence="1">Uncharacterized protein</fullName>
    </submittedName>
</protein>
<evidence type="ECO:0000313" key="2">
    <source>
        <dbReference type="Proteomes" id="UP001163823"/>
    </source>
</evidence>
<evidence type="ECO:0000313" key="1">
    <source>
        <dbReference type="EMBL" id="KAJ7976379.1"/>
    </source>
</evidence>
<proteinExistence type="predicted"/>
<dbReference type="AlphaFoldDB" id="A0AAD7Q7T1"/>
<gene>
    <name evidence="1" type="ORF">O6P43_006167</name>
</gene>
<comment type="caution">
    <text evidence="1">The sequence shown here is derived from an EMBL/GenBank/DDBJ whole genome shotgun (WGS) entry which is preliminary data.</text>
</comment>